<feature type="region of interest" description="Disordered" evidence="2">
    <location>
        <begin position="335"/>
        <end position="387"/>
    </location>
</feature>
<protein>
    <submittedName>
        <fullName evidence="3">Uncharacterized protein</fullName>
    </submittedName>
</protein>
<evidence type="ECO:0000313" key="4">
    <source>
        <dbReference type="Proteomes" id="UP000785679"/>
    </source>
</evidence>
<feature type="compositionally biased region" description="Basic residues" evidence="2">
    <location>
        <begin position="1"/>
        <end position="11"/>
    </location>
</feature>
<reference evidence="3" key="1">
    <citation type="submission" date="2019-06" db="EMBL/GenBank/DDBJ databases">
        <authorList>
            <person name="Zheng W."/>
        </authorList>
    </citation>
    <scope>NUCLEOTIDE SEQUENCE</scope>
    <source>
        <strain evidence="3">QDHG01</strain>
    </source>
</reference>
<dbReference type="AlphaFoldDB" id="A0A8J8NZD3"/>
<keyword evidence="4" id="KW-1185">Reference proteome</keyword>
<feature type="compositionally biased region" description="Polar residues" evidence="2">
    <location>
        <begin position="342"/>
        <end position="353"/>
    </location>
</feature>
<evidence type="ECO:0000256" key="2">
    <source>
        <dbReference type="SAM" id="MobiDB-lite"/>
    </source>
</evidence>
<feature type="coiled-coil region" evidence="1">
    <location>
        <begin position="113"/>
        <end position="157"/>
    </location>
</feature>
<gene>
    <name evidence="3" type="ORF">FGO68_gene13738</name>
</gene>
<sequence>MAASIRQKKSIKFSDDMENEAKESEQNQGQELSIEKSLNEPNHQVQRKSTKDYISKRHSTGMYAMQSFQARRSKPSVVDPEKQEDLYNELSKLRNYFMETEHKKQATWGGVAQAVLKRSKEEHTEQIQQLLQEVALNKKKEQTIEALKIEMLKLIKRKQIELNGREPETIQEQIQNLSNPILRRKFAYLDSKYKVIKSEIQNVNQITDEFGNYLQKMKQKQIFSATRVTPANATDNNGSISIRNSNKALKKQKSPIKQQLNSVKTKIPDLQQPAKVQMAIEVSMFELGANQTPDILIDDSHIEGSRIHVAANRTFDNRVQFEQIPQMIELKSKRITQDKATAETTQPLNSLKQKASPLKSIPKLTSLPKSEAQSPSKVRPGNLQGGIQQPVHHQRYKDMYSIQSESCAKKIEMLDAQLHALESRRQQKGENRKFMKIQKEFKEWAQRNGDTGMGKQNQQALGTDRILSEYGEMISQAMDRGESSNRNKKKIIFRSTADQVVTQSEFSTQLNTAISHGREHLQEFQSMYPSGFKVQTHESQELSTPLVADIQMERLSDMMASRRNSNGQHQSVQQHHTNFINFQEYSPNTNIAFAVSNEVNTSRDDDTSFALGNTFDNNHQEEKKKLFTRRVRPISKPRHLSSPNATITKSIKSPQQLDGGNIRLANYFASSLNSPNATWAPQLMAVKRMEHKTTNMSKIYKQSPRNLYL</sequence>
<proteinExistence type="predicted"/>
<dbReference type="Proteomes" id="UP000785679">
    <property type="component" value="Unassembled WGS sequence"/>
</dbReference>
<accession>A0A8J8NZD3</accession>
<name>A0A8J8NZD3_HALGN</name>
<dbReference type="EMBL" id="RRYP01004140">
    <property type="protein sequence ID" value="TNV83130.1"/>
    <property type="molecule type" value="Genomic_DNA"/>
</dbReference>
<feature type="compositionally biased region" description="Basic and acidic residues" evidence="2">
    <location>
        <begin position="12"/>
        <end position="25"/>
    </location>
</feature>
<keyword evidence="1" id="KW-0175">Coiled coil</keyword>
<comment type="caution">
    <text evidence="3">The sequence shown here is derived from an EMBL/GenBank/DDBJ whole genome shotgun (WGS) entry which is preliminary data.</text>
</comment>
<feature type="region of interest" description="Disordered" evidence="2">
    <location>
        <begin position="1"/>
        <end position="54"/>
    </location>
</feature>
<evidence type="ECO:0000256" key="1">
    <source>
        <dbReference type="SAM" id="Coils"/>
    </source>
</evidence>
<evidence type="ECO:0000313" key="3">
    <source>
        <dbReference type="EMBL" id="TNV83130.1"/>
    </source>
</evidence>
<organism evidence="3 4">
    <name type="scientific">Halteria grandinella</name>
    <dbReference type="NCBI Taxonomy" id="5974"/>
    <lineage>
        <taxon>Eukaryota</taxon>
        <taxon>Sar</taxon>
        <taxon>Alveolata</taxon>
        <taxon>Ciliophora</taxon>
        <taxon>Intramacronucleata</taxon>
        <taxon>Spirotrichea</taxon>
        <taxon>Stichotrichia</taxon>
        <taxon>Sporadotrichida</taxon>
        <taxon>Halteriidae</taxon>
        <taxon>Halteria</taxon>
    </lineage>
</organism>
<feature type="compositionally biased region" description="Polar residues" evidence="2">
    <location>
        <begin position="367"/>
        <end position="376"/>
    </location>
</feature>